<dbReference type="GO" id="GO:0005783">
    <property type="term" value="C:endoplasmic reticulum"/>
    <property type="evidence" value="ECO:0007669"/>
    <property type="project" value="UniProtKB-SubCell"/>
</dbReference>
<feature type="domain" description="MTP large subunit lipid-binding" evidence="5">
    <location>
        <begin position="3"/>
        <end position="119"/>
    </location>
</feature>
<dbReference type="RefSeq" id="XP_008475489.1">
    <property type="nucleotide sequence ID" value="XM_008477267.3"/>
</dbReference>
<evidence type="ECO:0000259" key="5">
    <source>
        <dbReference type="Pfam" id="PF19444"/>
    </source>
</evidence>
<dbReference type="GO" id="GO:0005794">
    <property type="term" value="C:Golgi apparatus"/>
    <property type="evidence" value="ECO:0007669"/>
    <property type="project" value="TreeGrafter"/>
</dbReference>
<comment type="subcellular location">
    <subcellularLocation>
        <location evidence="1">Endoplasmic reticulum</location>
    </subcellularLocation>
</comment>
<dbReference type="GeneID" id="103512503"/>
<evidence type="ECO:0000313" key="6">
    <source>
        <dbReference type="Proteomes" id="UP000079169"/>
    </source>
</evidence>
<dbReference type="Proteomes" id="UP000079169">
    <property type="component" value="Unplaced"/>
</dbReference>
<dbReference type="GO" id="GO:0016323">
    <property type="term" value="C:basolateral plasma membrane"/>
    <property type="evidence" value="ECO:0007669"/>
    <property type="project" value="TreeGrafter"/>
</dbReference>
<organism evidence="6 8">
    <name type="scientific">Diaphorina citri</name>
    <name type="common">Asian citrus psyllid</name>
    <dbReference type="NCBI Taxonomy" id="121845"/>
    <lineage>
        <taxon>Eukaryota</taxon>
        <taxon>Metazoa</taxon>
        <taxon>Ecdysozoa</taxon>
        <taxon>Arthropoda</taxon>
        <taxon>Hexapoda</taxon>
        <taxon>Insecta</taxon>
        <taxon>Pterygota</taxon>
        <taxon>Neoptera</taxon>
        <taxon>Paraneoptera</taxon>
        <taxon>Hemiptera</taxon>
        <taxon>Sternorrhyncha</taxon>
        <taxon>Psylloidea</taxon>
        <taxon>Psyllidae</taxon>
        <taxon>Diaphorininae</taxon>
        <taxon>Diaphorina</taxon>
    </lineage>
</organism>
<dbReference type="STRING" id="121845.A0A1S3D6J1"/>
<name>A0A1S3D6J1_DIACI</name>
<keyword evidence="2" id="KW-0813">Transport</keyword>
<dbReference type="RefSeq" id="XP_008475496.1">
    <property type="nucleotide sequence ID" value="XM_008477274.3"/>
</dbReference>
<sequence length="124" mass="14137">MVTMSLWNRNAQSLVEKRAGITFLGGMRIDTTFIRSFVTYNVSTEVELSLSSDINFYNKIAMCMQLKQPDSVIRHNIHKVERIPGSKHRLRKSKYSSVTVPGKTYALNRKNNEMCTTIFGGDES</sequence>
<dbReference type="InterPro" id="IPR045811">
    <property type="entry name" value="MTP_lip-bd"/>
</dbReference>
<evidence type="ECO:0000256" key="4">
    <source>
        <dbReference type="ARBA" id="ARBA00022824"/>
    </source>
</evidence>
<gene>
    <name evidence="7 8" type="primary">LOC103512503</name>
</gene>
<dbReference type="PANTHER" id="PTHR13024">
    <property type="entry name" value="MICROSOMAL TRIGLYCERIDE TRANSFER PROTEIN, LARGE SUBUNIT"/>
    <property type="match status" value="1"/>
</dbReference>
<dbReference type="AlphaFoldDB" id="A0A1S3D6J1"/>
<evidence type="ECO:0000313" key="8">
    <source>
        <dbReference type="RefSeq" id="XP_008475496.1"/>
    </source>
</evidence>
<dbReference type="PaxDb" id="121845-A0A1S3D6J1"/>
<dbReference type="GO" id="GO:0042157">
    <property type="term" value="P:lipoprotein metabolic process"/>
    <property type="evidence" value="ECO:0007669"/>
    <property type="project" value="TreeGrafter"/>
</dbReference>
<reference evidence="7 8" key="1">
    <citation type="submission" date="2025-04" db="UniProtKB">
        <authorList>
            <consortium name="RefSeq"/>
        </authorList>
    </citation>
    <scope>IDENTIFICATION</scope>
</reference>
<accession>A0A1S3D6J1</accession>
<dbReference type="InterPro" id="IPR039988">
    <property type="entry name" value="MTTP"/>
</dbReference>
<keyword evidence="3" id="KW-0732">Signal</keyword>
<proteinExistence type="predicted"/>
<dbReference type="GO" id="GO:0005548">
    <property type="term" value="F:phospholipid transporter activity"/>
    <property type="evidence" value="ECO:0007669"/>
    <property type="project" value="InterPro"/>
</dbReference>
<dbReference type="Pfam" id="PF19444">
    <property type="entry name" value="MTP_lip_bd"/>
    <property type="match status" value="1"/>
</dbReference>
<evidence type="ECO:0000256" key="3">
    <source>
        <dbReference type="ARBA" id="ARBA00022729"/>
    </source>
</evidence>
<evidence type="ECO:0000256" key="2">
    <source>
        <dbReference type="ARBA" id="ARBA00022448"/>
    </source>
</evidence>
<protein>
    <submittedName>
        <fullName evidence="8">Microsomal triglyceride transfer protein large subunit-like isoform X1</fullName>
    </submittedName>
    <submittedName>
        <fullName evidence="7">Microsomal triglyceride transfer protein large subunit-like isoform X2</fullName>
    </submittedName>
</protein>
<dbReference type="KEGG" id="dci:103512503"/>
<evidence type="ECO:0000313" key="7">
    <source>
        <dbReference type="RefSeq" id="XP_008475489.1"/>
    </source>
</evidence>
<dbReference type="GO" id="GO:0008289">
    <property type="term" value="F:lipid binding"/>
    <property type="evidence" value="ECO:0007669"/>
    <property type="project" value="InterPro"/>
</dbReference>
<keyword evidence="6" id="KW-1185">Reference proteome</keyword>
<evidence type="ECO:0000256" key="1">
    <source>
        <dbReference type="ARBA" id="ARBA00004240"/>
    </source>
</evidence>
<keyword evidence="4" id="KW-0256">Endoplasmic reticulum</keyword>
<dbReference type="PANTHER" id="PTHR13024:SF0">
    <property type="entry name" value="MICROSOMAL TRIACYLGLYCEROL TRANSFER PROTEIN"/>
    <property type="match status" value="1"/>
</dbReference>